<sequence>MSALNKDIFREIKKTKSKFLSIIIIIFLGVFVFTGLEETPPTMIRTVNDYFKKYNVYDLKITNRFGLTKEDLQVIDSFKGIEHSEKYYSYRAKDKTKNYDLILESTPEKINIPKIIKGRLPENNDEIVLTEALINEFNLGENIKLELKVSKDSTQTVNLKNNTFKIVGFIYGVDFPENSTNNVANTNYFAYINKDNFESEYVSGVNLILENSPRDDFSSENYYSFVNKKRDELVTILKNQQEVNNYKFKKDNEKTFLESKNTLEEYSKQIAKAEENLLAYKEFLPEAEYNKNISDLEKNKQELKEKEELLTLSKKRIDSINYPRFSIENIKGNAQYKQFIESSSGLKSIANIFSIFLFLVAILVSLATITRMIDENRTNIGTFKALGYSKVSISKKYYLYGLLSSVIGAILGVIGAYLVIVPIIYNSYARFLTLKTPVVKSTPFIVVLAFFISLICIFLAVKIPLSKILKERTAYLLRPKAPKSGSRILLEKIPFIWKRLSFLRKVTFRNIFRYKVRMLMTIFGILGCLSLMFIGFGIRYGVINISNEQFKNIHKYNVIATYNPYLTESDKNELDKMISNNSNIDDFAKINISRATIENNNEIVDGVTVAVFDENINVKDFFDIKNENGNIEIDSSGVVINEKLAYLHNLDVGSKFKIILNEKEYELTVSNINESYFGHLIYMTSDYYKKVIGENFDLNSYLIKAGFDENKVDNIMKELEVNTNILNLQNNLKFQISLDNFIEGIDIIVLVIVLCSVTLALVVLYNLININISERIRELSTIKVLGFYPKEVTTYVFREIFYLGLIGIIIGNYVGYLLYKKIILDLAAREMMFESLPSIYVYLLASGVTLLIILLVMIIMHVRLKKVNMVESLKGVE</sequence>
<evidence type="ECO:0000256" key="1">
    <source>
        <dbReference type="ARBA" id="ARBA00004651"/>
    </source>
</evidence>
<evidence type="ECO:0000256" key="5">
    <source>
        <dbReference type="ARBA" id="ARBA00023136"/>
    </source>
</evidence>
<feature type="coiled-coil region" evidence="6">
    <location>
        <begin position="256"/>
        <end position="316"/>
    </location>
</feature>
<gene>
    <name evidence="9" type="ORF">HZY85_06800</name>
</gene>
<evidence type="ECO:0000256" key="4">
    <source>
        <dbReference type="ARBA" id="ARBA00022989"/>
    </source>
</evidence>
<comment type="caution">
    <text evidence="9">The sequence shown here is derived from an EMBL/GenBank/DDBJ whole genome shotgun (WGS) entry which is preliminary data.</text>
</comment>
<feature type="domain" description="ABC3 transporter permease C-terminal" evidence="8">
    <location>
        <begin position="751"/>
        <end position="866"/>
    </location>
</feature>
<organism evidence="9 10">
    <name type="scientific">Gemelliphila palaticanis</name>
    <dbReference type="NCBI Taxonomy" id="81950"/>
    <lineage>
        <taxon>Bacteria</taxon>
        <taxon>Bacillati</taxon>
        <taxon>Bacillota</taxon>
        <taxon>Bacilli</taxon>
        <taxon>Bacillales</taxon>
        <taxon>Gemellaceae</taxon>
        <taxon>Gemelliphila</taxon>
    </lineage>
</organism>
<feature type="transmembrane region" description="Helical" evidence="7">
    <location>
        <begin position="518"/>
        <end position="542"/>
    </location>
</feature>
<name>A0ABX2T017_9BACL</name>
<dbReference type="Pfam" id="PF02687">
    <property type="entry name" value="FtsX"/>
    <property type="match status" value="2"/>
</dbReference>
<feature type="transmembrane region" description="Helical" evidence="7">
    <location>
        <begin position="19"/>
        <end position="36"/>
    </location>
</feature>
<keyword evidence="6" id="KW-0175">Coiled coil</keyword>
<feature type="transmembrane region" description="Helical" evidence="7">
    <location>
        <begin position="800"/>
        <end position="819"/>
    </location>
</feature>
<keyword evidence="4 7" id="KW-1133">Transmembrane helix</keyword>
<evidence type="ECO:0000259" key="8">
    <source>
        <dbReference type="Pfam" id="PF02687"/>
    </source>
</evidence>
<comment type="subcellular location">
    <subcellularLocation>
        <location evidence="1">Cell membrane</location>
        <topology evidence="1">Multi-pass membrane protein</topology>
    </subcellularLocation>
</comment>
<dbReference type="EMBL" id="JACBYF010000016">
    <property type="protein sequence ID" value="NYS47895.1"/>
    <property type="molecule type" value="Genomic_DNA"/>
</dbReference>
<dbReference type="RefSeq" id="WP_179941678.1">
    <property type="nucleotide sequence ID" value="NZ_JACBYF010000016.1"/>
</dbReference>
<evidence type="ECO:0000313" key="9">
    <source>
        <dbReference type="EMBL" id="NYS47895.1"/>
    </source>
</evidence>
<evidence type="ECO:0000256" key="2">
    <source>
        <dbReference type="ARBA" id="ARBA00022475"/>
    </source>
</evidence>
<keyword evidence="10" id="KW-1185">Reference proteome</keyword>
<dbReference type="InterPro" id="IPR038766">
    <property type="entry name" value="Membrane_comp_ABC_pdt"/>
</dbReference>
<keyword evidence="2" id="KW-1003">Cell membrane</keyword>
<evidence type="ECO:0000256" key="7">
    <source>
        <dbReference type="SAM" id="Phobius"/>
    </source>
</evidence>
<evidence type="ECO:0000256" key="3">
    <source>
        <dbReference type="ARBA" id="ARBA00022692"/>
    </source>
</evidence>
<feature type="transmembrane region" description="Helical" evidence="7">
    <location>
        <begin position="747"/>
        <end position="768"/>
    </location>
</feature>
<keyword evidence="3 7" id="KW-0812">Transmembrane</keyword>
<feature type="transmembrane region" description="Helical" evidence="7">
    <location>
        <begin position="349"/>
        <end position="369"/>
    </location>
</feature>
<protein>
    <submittedName>
        <fullName evidence="9">FtsX-like permease family protein</fullName>
    </submittedName>
</protein>
<feature type="transmembrane region" description="Helical" evidence="7">
    <location>
        <begin position="444"/>
        <end position="465"/>
    </location>
</feature>
<accession>A0ABX2T017</accession>
<evidence type="ECO:0000256" key="6">
    <source>
        <dbReference type="SAM" id="Coils"/>
    </source>
</evidence>
<keyword evidence="5 7" id="KW-0472">Membrane</keyword>
<proteinExistence type="predicted"/>
<feature type="transmembrane region" description="Helical" evidence="7">
    <location>
        <begin position="397"/>
        <end position="424"/>
    </location>
</feature>
<dbReference type="InterPro" id="IPR003838">
    <property type="entry name" value="ABC3_permease_C"/>
</dbReference>
<feature type="domain" description="ABC3 transporter permease C-terminal" evidence="8">
    <location>
        <begin position="351"/>
        <end position="470"/>
    </location>
</feature>
<dbReference type="Proteomes" id="UP000531840">
    <property type="component" value="Unassembled WGS sequence"/>
</dbReference>
<reference evidence="9 10" key="1">
    <citation type="submission" date="2020-07" db="EMBL/GenBank/DDBJ databases">
        <title>MOT database genomes.</title>
        <authorList>
            <person name="Joseph S."/>
            <person name="Aduse-Opoku J."/>
            <person name="Hashim A."/>
            <person name="Wade W."/>
            <person name="Curtis M."/>
        </authorList>
    </citation>
    <scope>NUCLEOTIDE SEQUENCE [LARGE SCALE GENOMIC DNA]</scope>
    <source>
        <strain evidence="9 10">CIP 106318</strain>
    </source>
</reference>
<evidence type="ECO:0000313" key="10">
    <source>
        <dbReference type="Proteomes" id="UP000531840"/>
    </source>
</evidence>
<feature type="transmembrane region" description="Helical" evidence="7">
    <location>
        <begin position="839"/>
        <end position="859"/>
    </location>
</feature>
<dbReference type="PANTHER" id="PTHR30287:SF1">
    <property type="entry name" value="INNER MEMBRANE PROTEIN"/>
    <property type="match status" value="1"/>
</dbReference>
<dbReference type="PANTHER" id="PTHR30287">
    <property type="entry name" value="MEMBRANE COMPONENT OF PREDICTED ABC SUPERFAMILY METABOLITE UPTAKE TRANSPORTER"/>
    <property type="match status" value="1"/>
</dbReference>